<dbReference type="EC" id="1.4.1.1" evidence="2"/>
<dbReference type="InterPro" id="IPR036291">
    <property type="entry name" value="NAD(P)-bd_dom_sf"/>
</dbReference>
<dbReference type="Gene3D" id="3.30.1780.10">
    <property type="entry name" value="ornithine cyclodeaminase, domain 1"/>
    <property type="match status" value="1"/>
</dbReference>
<dbReference type="PANTHER" id="PTHR13812:SF19">
    <property type="entry name" value="KETIMINE REDUCTASE MU-CRYSTALLIN"/>
    <property type="match status" value="1"/>
</dbReference>
<dbReference type="AlphaFoldDB" id="A0A150J2W8"/>
<dbReference type="GO" id="GO:0005737">
    <property type="term" value="C:cytoplasm"/>
    <property type="evidence" value="ECO:0007669"/>
    <property type="project" value="TreeGrafter"/>
</dbReference>
<evidence type="ECO:0000256" key="1">
    <source>
        <dbReference type="ARBA" id="ARBA00008903"/>
    </source>
</evidence>
<organism evidence="2 3">
    <name type="scientific">Candidatus Methanofastidiosum methylothiophilum</name>
    <dbReference type="NCBI Taxonomy" id="1705564"/>
    <lineage>
        <taxon>Archaea</taxon>
        <taxon>Methanobacteriati</taxon>
        <taxon>Methanobacteriota</taxon>
        <taxon>Stenosarchaea group</taxon>
        <taxon>Candidatus Methanofastidiosia</taxon>
        <taxon>Candidatus Methanofastidiosales</taxon>
        <taxon>Candidatus Methanofastidiosaceae</taxon>
        <taxon>Candidatus Methanofastidiosum</taxon>
    </lineage>
</organism>
<dbReference type="PIRSF" id="PIRSF001439">
    <property type="entry name" value="CryM"/>
    <property type="match status" value="1"/>
</dbReference>
<accession>A0A150J2W8</accession>
<protein>
    <submittedName>
        <fullName evidence="2">Alanine dehydrogenase</fullName>
        <ecNumber evidence="2">1.4.1.1</ecNumber>
    </submittedName>
</protein>
<gene>
    <name evidence="2" type="primary">ala</name>
    <name evidence="2" type="ORF">AMQ74_01093</name>
</gene>
<proteinExistence type="inferred from homology"/>
<dbReference type="Gene3D" id="3.40.50.720">
    <property type="entry name" value="NAD(P)-binding Rossmann-like Domain"/>
    <property type="match status" value="1"/>
</dbReference>
<dbReference type="SUPFAM" id="SSF51735">
    <property type="entry name" value="NAD(P)-binding Rossmann-fold domains"/>
    <property type="match status" value="1"/>
</dbReference>
<dbReference type="EMBL" id="LNGD01000064">
    <property type="protein sequence ID" value="KYC51549.1"/>
    <property type="molecule type" value="Genomic_DNA"/>
</dbReference>
<reference evidence="2 3" key="1">
    <citation type="journal article" date="2016" name="ISME J.">
        <title>Chasing the elusive Euryarchaeota class WSA2: genomes reveal a uniquely fastidious methyl-reducing methanogen.</title>
        <authorList>
            <person name="Nobu M.K."/>
            <person name="Narihiro T."/>
            <person name="Kuroda K."/>
            <person name="Mei R."/>
            <person name="Liu W.T."/>
        </authorList>
    </citation>
    <scope>NUCLEOTIDE SEQUENCE [LARGE SCALE GENOMIC DNA]</scope>
    <source>
        <strain evidence="2">U1lsi0528_Bin089</strain>
    </source>
</reference>
<dbReference type="GO" id="GO:0019752">
    <property type="term" value="P:carboxylic acid metabolic process"/>
    <property type="evidence" value="ECO:0007669"/>
    <property type="project" value="UniProtKB-ARBA"/>
</dbReference>
<dbReference type="GO" id="GO:0000286">
    <property type="term" value="F:alanine dehydrogenase activity"/>
    <property type="evidence" value="ECO:0007669"/>
    <property type="project" value="UniProtKB-EC"/>
</dbReference>
<dbReference type="FunFam" id="3.40.50.720:FF:000311">
    <property type="entry name" value="Ornithine cyclodeaminase"/>
    <property type="match status" value="1"/>
</dbReference>
<dbReference type="PANTHER" id="PTHR13812">
    <property type="entry name" value="KETIMINE REDUCTASE MU-CRYSTALLIN"/>
    <property type="match status" value="1"/>
</dbReference>
<keyword evidence="2" id="KW-0560">Oxidoreductase</keyword>
<comment type="similarity">
    <text evidence="1">Belongs to the ornithine cyclodeaminase/mu-crystallin family.</text>
</comment>
<name>A0A150J2W8_9EURY</name>
<comment type="caution">
    <text evidence="2">The sequence shown here is derived from an EMBL/GenBank/DDBJ whole genome shotgun (WGS) entry which is preliminary data.</text>
</comment>
<evidence type="ECO:0000313" key="3">
    <source>
        <dbReference type="Proteomes" id="UP000075578"/>
    </source>
</evidence>
<dbReference type="Pfam" id="PF02423">
    <property type="entry name" value="OCD_Mu_crystall"/>
    <property type="match status" value="1"/>
</dbReference>
<evidence type="ECO:0000313" key="2">
    <source>
        <dbReference type="EMBL" id="KYC51549.1"/>
    </source>
</evidence>
<dbReference type="Proteomes" id="UP000075578">
    <property type="component" value="Unassembled WGS sequence"/>
</dbReference>
<dbReference type="InterPro" id="IPR003462">
    <property type="entry name" value="ODC_Mu_crystall"/>
</dbReference>
<dbReference type="InterPro" id="IPR023401">
    <property type="entry name" value="ODC_N"/>
</dbReference>
<sequence length="319" mass="35246">MLLLNENDLRSVLNYKNVLEALESGFVGYKRKGKFPLRINIESEENNSNVLFMPSSFLDYSGVKIVSLCENNPSIGLPYTRGIFVLTSLKDGKPLCVMDGTYLTYLRTATTSLLASKYLSNKNPNSLGIIGTGKIGTMSIEAHLSYYEIDIIYAFDKLEKSLDTFIQKFGEDNSIQIISCKDGNQVVSNSDIVITATTSTFPVFNSRSVNEGTHINGIGAYRKNMQEIPEGLIIRSKIFVDTLEGAISEPGDIVIPLENGLVSKEDITEISDVILKGFSRKESDITFFKSVGFSLEDIVTAELAYREATKNGIGFEVDM</sequence>